<dbReference type="Gene3D" id="1.25.40.390">
    <property type="match status" value="1"/>
</dbReference>
<dbReference type="Pfam" id="PF12741">
    <property type="entry name" value="SusD-like"/>
    <property type="match status" value="1"/>
</dbReference>
<dbReference type="Proteomes" id="UP000323119">
    <property type="component" value="Unassembled WGS sequence"/>
</dbReference>
<comment type="caution">
    <text evidence="1">The sequence shown here is derived from an EMBL/GenBank/DDBJ whole genome shotgun (WGS) entry which is preliminary data.</text>
</comment>
<dbReference type="InterPro" id="IPR011990">
    <property type="entry name" value="TPR-like_helical_dom_sf"/>
</dbReference>
<dbReference type="EMBL" id="VVUY01000011">
    <property type="protein sequence ID" value="KAA2558858.1"/>
    <property type="molecule type" value="Genomic_DNA"/>
</dbReference>
<sequence length="547" mass="59686">MKDKMIKAALSFAVLCGLGACTKNYLDINSNPYEVDKEQMEAKDYAIASGLSAMFGTVVSTDVNTAQFTDCLLGSTQGGYYADANNGWTNTISKYNPTDNWTNVFMYSDKVIPQLYSNMSNVEGISEDPLVLAILKIVKVCVLNRVTDTYGPIPYSEIGSTGKIQVAYDDQPKVYSQMFDELDEAIALLDENIDRSITSTTDQVFDGTAVKWCRFANSMKLRLAMRVVYTDFVSSKGLSPQQLGEQAVAHSVGVMQSNADNAQLSSLAFGKDGNPLYTACMYNSPAGSVTGGDSHAAADIICYMNGYEDPRREKYFSKAQFSGDNAPEYVGMRRGIAIPALSTVGLLYSGVNFVDGMATPLQWMNAAEVAFLKAEAVGVFGWNMGGSAKTFYEQGVRLSFEQWGVAGVDEYLAGTTLPESYTDPNGGATSYSTQLSQLGVAWNDGASKEEMQERIIIQKWIANFHLGNEAWADFRRTGFPHLIPAMESAVGNNSQGIRNLTLGARRMSYPADEATNNPENYAKAVEMLGGSDNMATRMWWDCNPAVK</sequence>
<dbReference type="RefSeq" id="WP_055204664.1">
    <property type="nucleotide sequence ID" value="NZ_DAWEKN010000016.1"/>
</dbReference>
<name>A0A9P4DND5_9BACT</name>
<dbReference type="SUPFAM" id="SSF48452">
    <property type="entry name" value="TPR-like"/>
    <property type="match status" value="1"/>
</dbReference>
<dbReference type="InterPro" id="IPR024302">
    <property type="entry name" value="SusD-like"/>
</dbReference>
<proteinExistence type="predicted"/>
<organism evidence="1 2">
    <name type="scientific">Alistipes onderdonkii</name>
    <dbReference type="NCBI Taxonomy" id="328813"/>
    <lineage>
        <taxon>Bacteria</taxon>
        <taxon>Pseudomonadati</taxon>
        <taxon>Bacteroidota</taxon>
        <taxon>Bacteroidia</taxon>
        <taxon>Bacteroidales</taxon>
        <taxon>Rikenellaceae</taxon>
        <taxon>Alistipes</taxon>
    </lineage>
</organism>
<evidence type="ECO:0000313" key="2">
    <source>
        <dbReference type="Proteomes" id="UP000323119"/>
    </source>
</evidence>
<reference evidence="1 2" key="1">
    <citation type="journal article" date="2019" name="Nat. Med.">
        <title>A library of human gut bacterial isolates paired with longitudinal multiomics data enables mechanistic microbiome research.</title>
        <authorList>
            <person name="Poyet M."/>
            <person name="Groussin M."/>
            <person name="Gibbons S.M."/>
            <person name="Avila-Pacheco J."/>
            <person name="Jiang X."/>
            <person name="Kearney S.M."/>
            <person name="Perrotta A.R."/>
            <person name="Berdy B."/>
            <person name="Zhao S."/>
            <person name="Lieberman T.D."/>
            <person name="Swanson P.K."/>
            <person name="Smith M."/>
            <person name="Roesemann S."/>
            <person name="Alexander J.E."/>
            <person name="Rich S.A."/>
            <person name="Livny J."/>
            <person name="Vlamakis H."/>
            <person name="Clish C."/>
            <person name="Bullock K."/>
            <person name="Deik A."/>
            <person name="Scott J."/>
            <person name="Pierce K.A."/>
            <person name="Xavier R.J."/>
            <person name="Alm E.J."/>
        </authorList>
    </citation>
    <scope>NUCLEOTIDE SEQUENCE [LARGE SCALE GENOMIC DNA]</scope>
    <source>
        <strain evidence="1 2">BIOML-A204</strain>
    </source>
</reference>
<protein>
    <submittedName>
        <fullName evidence="1">SusD/RagB family nutrient-binding outer membrane lipoprotein</fullName>
    </submittedName>
</protein>
<dbReference type="PROSITE" id="PS51257">
    <property type="entry name" value="PROKAR_LIPOPROTEIN"/>
    <property type="match status" value="1"/>
</dbReference>
<accession>A0A9P4DND5</accession>
<keyword evidence="1" id="KW-0449">Lipoprotein</keyword>
<gene>
    <name evidence="1" type="ORF">F2S36_11950</name>
</gene>
<dbReference type="AlphaFoldDB" id="A0A9P4DND5"/>
<evidence type="ECO:0000313" key="1">
    <source>
        <dbReference type="EMBL" id="KAA2558858.1"/>
    </source>
</evidence>